<protein>
    <submittedName>
        <fullName evidence="2">Type II toxin-antitoxin system CcdA family antitoxin</fullName>
    </submittedName>
</protein>
<gene>
    <name evidence="2" type="ORF">HUG12_09755</name>
</gene>
<dbReference type="RefSeq" id="WP_179268575.1">
    <property type="nucleotide sequence ID" value="NZ_CP058579.1"/>
</dbReference>
<dbReference type="KEGG" id="halu:HUG12_09755"/>
<evidence type="ECO:0000313" key="2">
    <source>
        <dbReference type="EMBL" id="QLG61990.1"/>
    </source>
</evidence>
<dbReference type="Pfam" id="PF07362">
    <property type="entry name" value="CcdA"/>
    <property type="match status" value="1"/>
</dbReference>
<name>A0A7D5LAN9_9EURY</name>
<keyword evidence="1" id="KW-1277">Toxin-antitoxin system</keyword>
<dbReference type="GeneID" id="56037744"/>
<reference evidence="2 3" key="1">
    <citation type="submission" date="2020-06" db="EMBL/GenBank/DDBJ databases">
        <title>NJ-3-1, isolated from saline soil.</title>
        <authorList>
            <person name="Cui H.L."/>
            <person name="Shi X."/>
        </authorList>
    </citation>
    <scope>NUCLEOTIDE SEQUENCE [LARGE SCALE GENOMIC DNA]</scope>
    <source>
        <strain evidence="2 3">NJ-3-1</strain>
    </source>
</reference>
<dbReference type="Proteomes" id="UP000509626">
    <property type="component" value="Chromosome"/>
</dbReference>
<dbReference type="InterPro" id="IPR009956">
    <property type="entry name" value="Post-segregation_anti-tox_CcdA"/>
</dbReference>
<accession>A0A7D5LAN9</accession>
<dbReference type="AlphaFoldDB" id="A0A7D5LAN9"/>
<evidence type="ECO:0000256" key="1">
    <source>
        <dbReference type="ARBA" id="ARBA00022649"/>
    </source>
</evidence>
<organism evidence="2 3">
    <name type="scientific">Halorarum salinum</name>
    <dbReference type="NCBI Taxonomy" id="2743089"/>
    <lineage>
        <taxon>Archaea</taxon>
        <taxon>Methanobacteriati</taxon>
        <taxon>Methanobacteriota</taxon>
        <taxon>Stenosarchaea group</taxon>
        <taxon>Halobacteria</taxon>
        <taxon>Halobacteriales</taxon>
        <taxon>Haloferacaceae</taxon>
        <taxon>Halorarum</taxon>
    </lineage>
</organism>
<proteinExistence type="predicted"/>
<dbReference type="EMBL" id="CP058579">
    <property type="protein sequence ID" value="QLG61990.1"/>
    <property type="molecule type" value="Genomic_DNA"/>
</dbReference>
<evidence type="ECO:0000313" key="3">
    <source>
        <dbReference type="Proteomes" id="UP000509626"/>
    </source>
</evidence>
<dbReference type="OrthoDB" id="350525at2157"/>
<keyword evidence="3" id="KW-1185">Reference proteome</keyword>
<sequence length="191" mass="20894">MARTTVSIDDDLIERAKDAGLNVSQVSRRALKETLNAPAHHLFNTNERYLPHGQTGAGVYGHGVVATFADSNNPDDVDNYGGHIGEIETADKIYSWENGHGLRAVGIALEDGSSDPVPLEHRLFHSASSDVHEFHAPVHWVAVLDQADAVTTDEIKRVSGRPVFAGVAHREMNDNDFPELLWDIVVGRATR</sequence>